<accession>A0ABR1V1Z3</accession>
<proteinExistence type="predicted"/>
<gene>
    <name evidence="2" type="ORF">PG996_008963</name>
</gene>
<dbReference type="Proteomes" id="UP001446871">
    <property type="component" value="Unassembled WGS sequence"/>
</dbReference>
<dbReference type="InterPro" id="IPR041677">
    <property type="entry name" value="DNA2/NAM7_AAA_11"/>
</dbReference>
<reference evidence="2 3" key="1">
    <citation type="submission" date="2023-01" db="EMBL/GenBank/DDBJ databases">
        <title>Analysis of 21 Apiospora genomes using comparative genomics revels a genus with tremendous synthesis potential of carbohydrate active enzymes and secondary metabolites.</title>
        <authorList>
            <person name="Sorensen T."/>
        </authorList>
    </citation>
    <scope>NUCLEOTIDE SEQUENCE [LARGE SCALE GENOMIC DNA]</scope>
    <source>
        <strain evidence="2 3">CBS 83171</strain>
    </source>
</reference>
<sequence>MAPNRNGPWRPVEDPLDRLSARSKDNLSFHRREEMLMPDKAAFDFLEAAQIRFSSMKERSVKLSYGVFYEQLYEEGGCGKLEGETFDCMAIGIESSRHQGHLTEYLIMVQMEGDEKEDDMSVLPKLDKEDVDLDVAVYYDIPEVPGHGYREAWLVKLITDFLRDEFGDARNILGQQNADPEQLKARMMTIIGEVYADDDDSTPMAFLKGAAEAMEHVSIDLNAFYRQGESLDPWKDKIEAFVEEHIAKFKHPPIKLYEDPTLRATRIEVPEALRHIASALFVATAPRIPRANEQDAKWRFNWPREEEAGPPPFIRFRIPVIEAGVDLAATADMAEKLAKADEKSQSTKTFEASIVRTTLDTTMKMELAAIAKLTCNEQDTSEVARLSRYLLDFRGEIQTRDATATFPALKAIAGRAIAAAGASPPEEAEVFPMNTLSQVLASIAAPLRPLLRRSDTVDVLRQEFRCLDEDQKAVFSSLESLPYGMLNVVGAAGTGKTHVCLLIVIMACLGMVVDDDDSNNDGSDDSSDDDGEISMPQALVCGVTNAQVNEVCERFDHLINRCQLPLEVVRLGTIGRELANAISKGVAGDETAVFDSEPASSTSGTFDDEVSRIMSAYHENKEAQAKIHGGVYSVSEIAYAKLDSYRNGHDQGHYSGIVGQLRSLYETRKDFPSIFDEHEAERYRQLWKELIVEIIENADIVVATPVAAKQLADMRERPFEPKIIWSDDVGGTTEASSLAPLAFFPEARLRILSGDPESEVVTPSLQAARKPKGSKMHFVNRYARQLGTSIIERMERGGAPVARLRVGHDGASGSA</sequence>
<dbReference type="InterPro" id="IPR027417">
    <property type="entry name" value="P-loop_NTPase"/>
</dbReference>
<protein>
    <recommendedName>
        <fullName evidence="1">DNA2/NAM7 helicase helicase domain-containing protein</fullName>
    </recommendedName>
</protein>
<evidence type="ECO:0000259" key="1">
    <source>
        <dbReference type="Pfam" id="PF13086"/>
    </source>
</evidence>
<keyword evidence="3" id="KW-1185">Reference proteome</keyword>
<dbReference type="Gene3D" id="3.40.50.300">
    <property type="entry name" value="P-loop containing nucleotide triphosphate hydrolases"/>
    <property type="match status" value="1"/>
</dbReference>
<feature type="domain" description="DNA2/NAM7 helicase helicase" evidence="1">
    <location>
        <begin position="470"/>
        <end position="756"/>
    </location>
</feature>
<dbReference type="Pfam" id="PF13086">
    <property type="entry name" value="AAA_11"/>
    <property type="match status" value="1"/>
</dbReference>
<organism evidence="2 3">
    <name type="scientific">Apiospora saccharicola</name>
    <dbReference type="NCBI Taxonomy" id="335842"/>
    <lineage>
        <taxon>Eukaryota</taxon>
        <taxon>Fungi</taxon>
        <taxon>Dikarya</taxon>
        <taxon>Ascomycota</taxon>
        <taxon>Pezizomycotina</taxon>
        <taxon>Sordariomycetes</taxon>
        <taxon>Xylariomycetidae</taxon>
        <taxon>Amphisphaeriales</taxon>
        <taxon>Apiosporaceae</taxon>
        <taxon>Apiospora</taxon>
    </lineage>
</organism>
<dbReference type="SUPFAM" id="SSF52540">
    <property type="entry name" value="P-loop containing nucleoside triphosphate hydrolases"/>
    <property type="match status" value="1"/>
</dbReference>
<evidence type="ECO:0000313" key="3">
    <source>
        <dbReference type="Proteomes" id="UP001446871"/>
    </source>
</evidence>
<dbReference type="EMBL" id="JAQQWM010000005">
    <property type="protein sequence ID" value="KAK8064311.1"/>
    <property type="molecule type" value="Genomic_DNA"/>
</dbReference>
<comment type="caution">
    <text evidence="2">The sequence shown here is derived from an EMBL/GenBank/DDBJ whole genome shotgun (WGS) entry which is preliminary data.</text>
</comment>
<name>A0ABR1V1Z3_9PEZI</name>
<evidence type="ECO:0000313" key="2">
    <source>
        <dbReference type="EMBL" id="KAK8064311.1"/>
    </source>
</evidence>